<evidence type="ECO:0000256" key="6">
    <source>
        <dbReference type="PIRNR" id="PIRNR017190"/>
    </source>
</evidence>
<dbReference type="InterPro" id="IPR036974">
    <property type="entry name" value="PUA_sf"/>
</dbReference>
<dbReference type="CDD" id="cd21146">
    <property type="entry name" value="Nip7_N_euk"/>
    <property type="match status" value="1"/>
</dbReference>
<dbReference type="InterPro" id="IPR055359">
    <property type="entry name" value="Nip7_N_euk"/>
</dbReference>
<keyword evidence="5 6" id="KW-0539">Nucleus</keyword>
<dbReference type="EMBL" id="FLQW01001201">
    <property type="protein sequence ID" value="SBS88365.1"/>
    <property type="molecule type" value="Genomic_DNA"/>
</dbReference>
<dbReference type="InterPro" id="IPR002478">
    <property type="entry name" value="PUA"/>
</dbReference>
<reference evidence="9" key="1">
    <citation type="submission" date="2016-05" db="EMBL/GenBank/DDBJ databases">
        <authorList>
            <person name="Naeem Raeece"/>
        </authorList>
    </citation>
    <scope>NUCLEOTIDE SEQUENCE [LARGE SCALE GENOMIC DNA]</scope>
</reference>
<comment type="subcellular location">
    <subcellularLocation>
        <location evidence="1">Nucleus</location>
        <location evidence="1">Nucleolus</location>
    </subcellularLocation>
</comment>
<dbReference type="PIRSF" id="PIRSF017190">
    <property type="entry name" value="Rbsml_synth_fac_NIP7"/>
    <property type="match status" value="1"/>
</dbReference>
<dbReference type="SUPFAM" id="SSF88802">
    <property type="entry name" value="Pre-PUA domain"/>
    <property type="match status" value="1"/>
</dbReference>
<organism evidence="8 9">
    <name type="scientific">Plasmodium malariae</name>
    <dbReference type="NCBI Taxonomy" id="5858"/>
    <lineage>
        <taxon>Eukaryota</taxon>
        <taxon>Sar</taxon>
        <taxon>Alveolata</taxon>
        <taxon>Apicomplexa</taxon>
        <taxon>Aconoidasida</taxon>
        <taxon>Haemosporida</taxon>
        <taxon>Plasmodiidae</taxon>
        <taxon>Plasmodium</taxon>
        <taxon>Plasmodium (Plasmodium)</taxon>
    </lineage>
</organism>
<evidence type="ECO:0000256" key="5">
    <source>
        <dbReference type="ARBA" id="ARBA00023242"/>
    </source>
</evidence>
<evidence type="ECO:0000256" key="3">
    <source>
        <dbReference type="ARBA" id="ARBA00022517"/>
    </source>
</evidence>
<comment type="similarity">
    <text evidence="2 6">Belongs to the NIP7 family.</text>
</comment>
<dbReference type="InterPro" id="IPR016686">
    <property type="entry name" value="Ribosomal_synth_fac_NIP7"/>
</dbReference>
<dbReference type="Gene3D" id="2.30.130.10">
    <property type="entry name" value="PUA domain"/>
    <property type="match status" value="1"/>
</dbReference>
<keyword evidence="4 6" id="KW-0694">RNA-binding</keyword>
<dbReference type="Gene3D" id="3.10.450.220">
    <property type="match status" value="1"/>
</dbReference>
<comment type="function">
    <text evidence="6">Required for proper 27S pre-rRNA processing and 60S ribosome subunit assembly.</text>
</comment>
<feature type="domain" description="PUA" evidence="7">
    <location>
        <begin position="76"/>
        <end position="155"/>
    </location>
</feature>
<dbReference type="InterPro" id="IPR040598">
    <property type="entry name" value="NIP7_N"/>
</dbReference>
<gene>
    <name evidence="8" type="ORF">PMALA_022370</name>
</gene>
<dbReference type="FunFam" id="2.30.130.10:FF:000002">
    <property type="entry name" value="60S ribosome subunit biogenesis protein NIP7 homolog"/>
    <property type="match status" value="1"/>
</dbReference>
<evidence type="ECO:0000256" key="4">
    <source>
        <dbReference type="ARBA" id="ARBA00022884"/>
    </source>
</evidence>
<evidence type="ECO:0000256" key="1">
    <source>
        <dbReference type="ARBA" id="ARBA00004604"/>
    </source>
</evidence>
<dbReference type="GO" id="GO:0042255">
    <property type="term" value="P:ribosome assembly"/>
    <property type="evidence" value="ECO:0007669"/>
    <property type="project" value="InterPro"/>
</dbReference>
<comment type="subunit">
    <text evidence="6">Interacts with pre-ribosome complex.</text>
</comment>
<dbReference type="AlphaFoldDB" id="A0A1A8W8R1"/>
<keyword evidence="3 6" id="KW-0690">Ribosome biogenesis</keyword>
<dbReference type="GO" id="GO:0003723">
    <property type="term" value="F:RNA binding"/>
    <property type="evidence" value="ECO:0007669"/>
    <property type="project" value="UniProtKB-KW"/>
</dbReference>
<dbReference type="PROSITE" id="PS50890">
    <property type="entry name" value="PUA"/>
    <property type="match status" value="1"/>
</dbReference>
<evidence type="ECO:0000259" key="7">
    <source>
        <dbReference type="SMART" id="SM00359"/>
    </source>
</evidence>
<dbReference type="Pfam" id="PF17833">
    <property type="entry name" value="pre-PUA_NIP7"/>
    <property type="match status" value="1"/>
</dbReference>
<dbReference type="Proteomes" id="UP000078597">
    <property type="component" value="Unassembled WGS sequence"/>
</dbReference>
<evidence type="ECO:0000313" key="8">
    <source>
        <dbReference type="EMBL" id="SBS88365.1"/>
    </source>
</evidence>
<sequence>MLVFKKLSKFLGNNLLSMLSYNNEEYVLRADIAKQAKSINKNSLMSLGTCLGKFTKANNFFLKITSLSLLSEFCIHKIWLKESGEKSFLFGNNVIKSHLLKISDNIKKGDGVMVLSMNDNPIGFGVSMRNTQDIKILNVMDIILIHQGDIGEYLRSEETI</sequence>
<dbReference type="GO" id="GO:0005730">
    <property type="term" value="C:nucleolus"/>
    <property type="evidence" value="ECO:0007669"/>
    <property type="project" value="UniProtKB-SubCell"/>
</dbReference>
<dbReference type="CDD" id="cd21151">
    <property type="entry name" value="PUA_Nip7-like"/>
    <property type="match status" value="1"/>
</dbReference>
<dbReference type="VEuPathDB" id="PlasmoDB:PmUG01_12050200"/>
<accession>A0A1A8W8R1</accession>
<dbReference type="Pfam" id="PF03657">
    <property type="entry name" value="UPF0113"/>
    <property type="match status" value="1"/>
</dbReference>
<dbReference type="SMART" id="SM00359">
    <property type="entry name" value="PUA"/>
    <property type="match status" value="1"/>
</dbReference>
<name>A0A1A8W8R1_PLAMA</name>
<evidence type="ECO:0000256" key="2">
    <source>
        <dbReference type="ARBA" id="ARBA00009895"/>
    </source>
</evidence>
<dbReference type="SUPFAM" id="SSF88697">
    <property type="entry name" value="PUA domain-like"/>
    <property type="match status" value="1"/>
</dbReference>
<evidence type="ECO:0000313" key="9">
    <source>
        <dbReference type="Proteomes" id="UP000078597"/>
    </source>
</evidence>
<protein>
    <recommendedName>
        <fullName evidence="6">60S ribosome subunit biogenesis protein NIP7 homolog</fullName>
    </recommendedName>
</protein>
<dbReference type="InterPro" id="IPR015947">
    <property type="entry name" value="PUA-like_sf"/>
</dbReference>
<dbReference type="InterPro" id="IPR005155">
    <property type="entry name" value="UPF0113_PUA"/>
</dbReference>
<proteinExistence type="inferred from homology"/>